<name>A0ABV7U1U2_9RHOB</name>
<feature type="region of interest" description="Disordered" evidence="1">
    <location>
        <begin position="1"/>
        <end position="36"/>
    </location>
</feature>
<feature type="compositionally biased region" description="Gly residues" evidence="1">
    <location>
        <begin position="1"/>
        <end position="11"/>
    </location>
</feature>
<protein>
    <submittedName>
        <fullName evidence="2">Uncharacterized protein</fullName>
    </submittedName>
</protein>
<gene>
    <name evidence="2" type="ORF">ACFOM8_05480</name>
</gene>
<accession>A0ABV7U1U2</accession>
<organism evidence="2 3">
    <name type="scientific">Paracoccus angustae</name>
    <dbReference type="NCBI Taxonomy" id="1671480"/>
    <lineage>
        <taxon>Bacteria</taxon>
        <taxon>Pseudomonadati</taxon>
        <taxon>Pseudomonadota</taxon>
        <taxon>Alphaproteobacteria</taxon>
        <taxon>Rhodobacterales</taxon>
        <taxon>Paracoccaceae</taxon>
        <taxon>Paracoccus</taxon>
    </lineage>
</organism>
<dbReference type="EMBL" id="JBHRXY010000002">
    <property type="protein sequence ID" value="MFC3628893.1"/>
    <property type="molecule type" value="Genomic_DNA"/>
</dbReference>
<sequence length="82" mass="8589">MIAGGLNGDGETGIAQVRLRQGELRGPPGGQADKDRPVQVARLDGPQPVLHGIEIRSHVVDPDQPSAPFTITTLWAPTTSVA</sequence>
<dbReference type="RefSeq" id="WP_377760030.1">
    <property type="nucleotide sequence ID" value="NZ_JBHRXY010000002.1"/>
</dbReference>
<dbReference type="Proteomes" id="UP001595539">
    <property type="component" value="Unassembled WGS sequence"/>
</dbReference>
<evidence type="ECO:0000313" key="2">
    <source>
        <dbReference type="EMBL" id="MFC3628893.1"/>
    </source>
</evidence>
<keyword evidence="3" id="KW-1185">Reference proteome</keyword>
<reference evidence="3" key="1">
    <citation type="journal article" date="2019" name="Int. J. Syst. Evol. Microbiol.">
        <title>The Global Catalogue of Microorganisms (GCM) 10K type strain sequencing project: providing services to taxonomists for standard genome sequencing and annotation.</title>
        <authorList>
            <consortium name="The Broad Institute Genomics Platform"/>
            <consortium name="The Broad Institute Genome Sequencing Center for Infectious Disease"/>
            <person name="Wu L."/>
            <person name="Ma J."/>
        </authorList>
    </citation>
    <scope>NUCLEOTIDE SEQUENCE [LARGE SCALE GENOMIC DNA]</scope>
    <source>
        <strain evidence="3">KCTC 42473</strain>
    </source>
</reference>
<evidence type="ECO:0000256" key="1">
    <source>
        <dbReference type="SAM" id="MobiDB-lite"/>
    </source>
</evidence>
<evidence type="ECO:0000313" key="3">
    <source>
        <dbReference type="Proteomes" id="UP001595539"/>
    </source>
</evidence>
<comment type="caution">
    <text evidence="2">The sequence shown here is derived from an EMBL/GenBank/DDBJ whole genome shotgun (WGS) entry which is preliminary data.</text>
</comment>
<proteinExistence type="predicted"/>